<organism evidence="1 2">
    <name type="scientific">Penicillium expansum</name>
    <name type="common">Blue mold rot fungus</name>
    <dbReference type="NCBI Taxonomy" id="27334"/>
    <lineage>
        <taxon>Eukaryota</taxon>
        <taxon>Fungi</taxon>
        <taxon>Dikarya</taxon>
        <taxon>Ascomycota</taxon>
        <taxon>Pezizomycotina</taxon>
        <taxon>Eurotiomycetes</taxon>
        <taxon>Eurotiomycetidae</taxon>
        <taxon>Eurotiales</taxon>
        <taxon>Aspergillaceae</taxon>
        <taxon>Penicillium</taxon>
    </lineage>
</organism>
<accession>A0A0A2JXV3</accession>
<dbReference type="AlphaFoldDB" id="A0A0A2JXV3"/>
<dbReference type="GeneID" id="27676116"/>
<evidence type="ECO:0000313" key="2">
    <source>
        <dbReference type="Proteomes" id="UP000030143"/>
    </source>
</evidence>
<dbReference type="OrthoDB" id="4365965at2759"/>
<proteinExistence type="predicted"/>
<dbReference type="Proteomes" id="UP000030143">
    <property type="component" value="Unassembled WGS sequence"/>
</dbReference>
<dbReference type="RefSeq" id="XP_016601310.1">
    <property type="nucleotide sequence ID" value="XM_016740697.1"/>
</dbReference>
<evidence type="ECO:0000313" key="1">
    <source>
        <dbReference type="EMBL" id="KGO60244.1"/>
    </source>
</evidence>
<gene>
    <name evidence="1" type="ORF">PEX2_034220</name>
</gene>
<dbReference type="VEuPathDB" id="FungiDB:PEXP_090850"/>
<dbReference type="HOGENOM" id="CLU_2997149_0_0_1"/>
<sequence>MLRYSGLFSLVCNSPVQGQVVTRVSLFLHFTSGGLKSLSNMNNATKVSATRLQITSN</sequence>
<dbReference type="EMBL" id="JQFZ01000076">
    <property type="protein sequence ID" value="KGO60244.1"/>
    <property type="molecule type" value="Genomic_DNA"/>
</dbReference>
<comment type="caution">
    <text evidence="1">The sequence shown here is derived from an EMBL/GenBank/DDBJ whole genome shotgun (WGS) entry which is preliminary data.</text>
</comment>
<name>A0A0A2JXV3_PENEN</name>
<reference evidence="1 2" key="1">
    <citation type="journal article" date="2015" name="Mol. Plant Microbe Interact.">
        <title>Genome, transcriptome, and functional analyses of Penicillium expansum provide new insights into secondary metabolism and pathogenicity.</title>
        <authorList>
            <person name="Ballester A.R."/>
            <person name="Marcet-Houben M."/>
            <person name="Levin E."/>
            <person name="Sela N."/>
            <person name="Selma-Lazaro C."/>
            <person name="Carmona L."/>
            <person name="Wisniewski M."/>
            <person name="Droby S."/>
            <person name="Gonzalez-Candelas L."/>
            <person name="Gabaldon T."/>
        </authorList>
    </citation>
    <scope>NUCLEOTIDE SEQUENCE [LARGE SCALE GENOMIC DNA]</scope>
    <source>
        <strain evidence="1 2">MD-8</strain>
    </source>
</reference>
<keyword evidence="2" id="KW-1185">Reference proteome</keyword>
<protein>
    <submittedName>
        <fullName evidence="1">Uncharacterized protein</fullName>
    </submittedName>
</protein>